<gene>
    <name evidence="1" type="ORF">XBKQ1_1590004</name>
</gene>
<dbReference type="AlphaFoldDB" id="A0A077PE19"/>
<protein>
    <submittedName>
        <fullName evidence="1">Uncharacterized protein</fullName>
    </submittedName>
</protein>
<accession>A0A077PE19</accession>
<organism evidence="1 2">
    <name type="scientific">Xenorhabdus bovienii str. kraussei Quebec</name>
    <dbReference type="NCBI Taxonomy" id="1398203"/>
    <lineage>
        <taxon>Bacteria</taxon>
        <taxon>Pseudomonadati</taxon>
        <taxon>Pseudomonadota</taxon>
        <taxon>Gammaproteobacteria</taxon>
        <taxon>Enterobacterales</taxon>
        <taxon>Morganellaceae</taxon>
        <taxon>Xenorhabdus</taxon>
    </lineage>
</organism>
<evidence type="ECO:0000313" key="2">
    <source>
        <dbReference type="Proteomes" id="UP000028500"/>
    </source>
</evidence>
<keyword evidence="2" id="KW-1185">Reference proteome</keyword>
<dbReference type="HOGENOM" id="CLU_3259910_0_0_6"/>
<comment type="caution">
    <text evidence="1">The sequence shown here is derived from an EMBL/GenBank/DDBJ whole genome shotgun (WGS) entry which is preliminary data.</text>
</comment>
<proteinExistence type="predicted"/>
<evidence type="ECO:0000313" key="1">
    <source>
        <dbReference type="EMBL" id="CDH18867.1"/>
    </source>
</evidence>
<dbReference type="Proteomes" id="UP000028500">
    <property type="component" value="Unassembled WGS sequence"/>
</dbReference>
<reference evidence="1" key="1">
    <citation type="submission" date="2013-07" db="EMBL/GenBank/DDBJ databases">
        <title>Sub-species coevolution in mutualistic symbiosis.</title>
        <authorList>
            <person name="Murfin K."/>
            <person name="Klassen J."/>
            <person name="Lee M."/>
            <person name="Forst S."/>
            <person name="Stock P."/>
            <person name="Goodrich-Blair H."/>
        </authorList>
    </citation>
    <scope>NUCLEOTIDE SEQUENCE [LARGE SCALE GENOMIC DNA]</scope>
    <source>
        <strain evidence="1">Kraussei Quebec</strain>
    </source>
</reference>
<name>A0A077PE19_XENBV</name>
<dbReference type="EMBL" id="CBSY010000067">
    <property type="protein sequence ID" value="CDH18867.1"/>
    <property type="molecule type" value="Genomic_DNA"/>
</dbReference>
<sequence>MLLKTSPCSPIDFIVKGTEGAIAAKTVSYDFERRVAPVDLLS</sequence>